<reference evidence="2" key="1">
    <citation type="journal article" date="2020" name="New Phytol.">
        <title>Comparative genomics reveals dynamic genome evolution in host specialist ectomycorrhizal fungi.</title>
        <authorList>
            <person name="Lofgren L.A."/>
            <person name="Nguyen N.H."/>
            <person name="Vilgalys R."/>
            <person name="Ruytinx J."/>
            <person name="Liao H.L."/>
            <person name="Branco S."/>
            <person name="Kuo A."/>
            <person name="LaButti K."/>
            <person name="Lipzen A."/>
            <person name="Andreopoulos W."/>
            <person name="Pangilinan J."/>
            <person name="Riley R."/>
            <person name="Hundley H."/>
            <person name="Na H."/>
            <person name="Barry K."/>
            <person name="Grigoriev I.V."/>
            <person name="Stajich J.E."/>
            <person name="Kennedy P.G."/>
        </authorList>
    </citation>
    <scope>NUCLEOTIDE SEQUENCE</scope>
    <source>
        <strain evidence="2">S12</strain>
    </source>
</reference>
<accession>A0A9P7J2R1</accession>
<dbReference type="Proteomes" id="UP000719766">
    <property type="component" value="Unassembled WGS sequence"/>
</dbReference>
<evidence type="ECO:0000313" key="3">
    <source>
        <dbReference type="Proteomes" id="UP000719766"/>
    </source>
</evidence>
<dbReference type="EMBL" id="JABBWE010000009">
    <property type="protein sequence ID" value="KAG1800314.1"/>
    <property type="molecule type" value="Genomic_DNA"/>
</dbReference>
<name>A0A9P7J2R1_9AGAM</name>
<keyword evidence="1" id="KW-0732">Signal</keyword>
<evidence type="ECO:0000313" key="2">
    <source>
        <dbReference type="EMBL" id="KAG1800314.1"/>
    </source>
</evidence>
<feature type="chain" id="PRO_5040470765" evidence="1">
    <location>
        <begin position="21"/>
        <end position="165"/>
    </location>
</feature>
<sequence>MSSHLCVVFIINLECSTCRGHCIIVNEPTTLRRHAEARFAGKYRKWAKANSFTSKLPGDVAAEKKKVAQAQQTIDAHVTERKISERVIPYSDQLFRKAAIEWLIATDQPIQALEHPRFKEMVDVASRATQGVKIPGRKATRAEIMRMFKNHLTRLKKKLMFHLLE</sequence>
<keyword evidence="3" id="KW-1185">Reference proteome</keyword>
<comment type="caution">
    <text evidence="2">The sequence shown here is derived from an EMBL/GenBank/DDBJ whole genome shotgun (WGS) entry which is preliminary data.</text>
</comment>
<gene>
    <name evidence="2" type="ORF">HD556DRAFT_1026372</name>
</gene>
<dbReference type="RefSeq" id="XP_041164300.1">
    <property type="nucleotide sequence ID" value="XM_041295919.1"/>
</dbReference>
<dbReference type="GeneID" id="64589683"/>
<proteinExistence type="predicted"/>
<dbReference type="AlphaFoldDB" id="A0A9P7J2R1"/>
<organism evidence="2 3">
    <name type="scientific">Suillus plorans</name>
    <dbReference type="NCBI Taxonomy" id="116603"/>
    <lineage>
        <taxon>Eukaryota</taxon>
        <taxon>Fungi</taxon>
        <taxon>Dikarya</taxon>
        <taxon>Basidiomycota</taxon>
        <taxon>Agaricomycotina</taxon>
        <taxon>Agaricomycetes</taxon>
        <taxon>Agaricomycetidae</taxon>
        <taxon>Boletales</taxon>
        <taxon>Suillineae</taxon>
        <taxon>Suillaceae</taxon>
        <taxon>Suillus</taxon>
    </lineage>
</organism>
<dbReference type="OrthoDB" id="3256444at2759"/>
<feature type="signal peptide" evidence="1">
    <location>
        <begin position="1"/>
        <end position="20"/>
    </location>
</feature>
<protein>
    <submittedName>
        <fullName evidence="2">Uncharacterized protein</fullName>
    </submittedName>
</protein>
<evidence type="ECO:0000256" key="1">
    <source>
        <dbReference type="SAM" id="SignalP"/>
    </source>
</evidence>